<evidence type="ECO:0000313" key="2">
    <source>
        <dbReference type="EMBL" id="PWR72611.1"/>
    </source>
</evidence>
<feature type="transmembrane region" description="Helical" evidence="1">
    <location>
        <begin position="12"/>
        <end position="31"/>
    </location>
</feature>
<organism evidence="2 3">
    <name type="scientific">Methanospirillum lacunae</name>
    <dbReference type="NCBI Taxonomy" id="668570"/>
    <lineage>
        <taxon>Archaea</taxon>
        <taxon>Methanobacteriati</taxon>
        <taxon>Methanobacteriota</taxon>
        <taxon>Stenosarchaea group</taxon>
        <taxon>Methanomicrobia</taxon>
        <taxon>Methanomicrobiales</taxon>
        <taxon>Methanospirillaceae</taxon>
        <taxon>Methanospirillum</taxon>
    </lineage>
</organism>
<dbReference type="RefSeq" id="WP_109968122.1">
    <property type="nucleotide sequence ID" value="NZ_CP176093.1"/>
</dbReference>
<proteinExistence type="predicted"/>
<gene>
    <name evidence="2" type="ORF">DK846_06495</name>
</gene>
<dbReference type="InterPro" id="IPR046674">
    <property type="entry name" value="DUF6544"/>
</dbReference>
<evidence type="ECO:0000313" key="3">
    <source>
        <dbReference type="Proteomes" id="UP000245657"/>
    </source>
</evidence>
<keyword evidence="1" id="KW-0812">Transmembrane</keyword>
<dbReference type="AlphaFoldDB" id="A0A2V2NAM4"/>
<dbReference type="GeneID" id="97548708"/>
<comment type="caution">
    <text evidence="2">The sequence shown here is derived from an EMBL/GenBank/DDBJ whole genome shotgun (WGS) entry which is preliminary data.</text>
</comment>
<name>A0A2V2NAM4_9EURY</name>
<evidence type="ECO:0000256" key="1">
    <source>
        <dbReference type="SAM" id="Phobius"/>
    </source>
</evidence>
<keyword evidence="1" id="KW-0472">Membrane</keyword>
<dbReference type="Pfam" id="PF20181">
    <property type="entry name" value="DUF6544"/>
    <property type="match status" value="1"/>
</dbReference>
<sequence>MEDRRMINDILLDIILLWTILAGGLIVYVLIRTFQIPREFLTLFNELEELYNPKQNTHSQILLPLSVHHYFKEAHISQGKRPAYVQVRYTGFHRLSPHSDLLPIHGNIYYCLSMPGFFSKSRTKMHRFIWTDIIHRYSVNDGYLLGKLFSILPFLSARGIRLSKSCLITYFSEAVWFPWVFSSFKNISWEPIDDKTARLRVSYHPLIITLDVRFNSKGLIQSILYPSQPQNNGHSTNTCTKVVSYEEYKMIGGFFIPQKITVKQKSAQQEQVEKILKIDTIIYHPYPPSSLF</sequence>
<dbReference type="OrthoDB" id="79774at2157"/>
<dbReference type="EMBL" id="QGMY01000006">
    <property type="protein sequence ID" value="PWR72611.1"/>
    <property type="molecule type" value="Genomic_DNA"/>
</dbReference>
<dbReference type="Proteomes" id="UP000245657">
    <property type="component" value="Unassembled WGS sequence"/>
</dbReference>
<accession>A0A2V2NAM4</accession>
<reference evidence="2 3" key="1">
    <citation type="submission" date="2018-05" db="EMBL/GenBank/DDBJ databases">
        <title>Draft genome of Methanospirillum lacunae Ki8-1.</title>
        <authorList>
            <person name="Dueholm M.S."/>
            <person name="Nielsen P.H."/>
            <person name="Bakmann L.F."/>
            <person name="Otzen D.E."/>
        </authorList>
    </citation>
    <scope>NUCLEOTIDE SEQUENCE [LARGE SCALE GENOMIC DNA]</scope>
    <source>
        <strain evidence="2 3">Ki8-1</strain>
    </source>
</reference>
<keyword evidence="3" id="KW-1185">Reference proteome</keyword>
<keyword evidence="1" id="KW-1133">Transmembrane helix</keyword>
<protein>
    <submittedName>
        <fullName evidence="2">Uncharacterized protein</fullName>
    </submittedName>
</protein>